<gene>
    <name evidence="1" type="ORF">GXN76_05875</name>
</gene>
<organism evidence="1 2">
    <name type="scientific">Kroppenstedtia pulmonis</name>
    <dbReference type="NCBI Taxonomy" id="1380685"/>
    <lineage>
        <taxon>Bacteria</taxon>
        <taxon>Bacillati</taxon>
        <taxon>Bacillota</taxon>
        <taxon>Bacilli</taxon>
        <taxon>Bacillales</taxon>
        <taxon>Thermoactinomycetaceae</taxon>
        <taxon>Kroppenstedtia</taxon>
    </lineage>
</organism>
<reference evidence="1 2" key="1">
    <citation type="submission" date="2020-01" db="EMBL/GenBank/DDBJ databases">
        <authorList>
            <person name="Gulvik C.A."/>
            <person name="Batra D.G."/>
        </authorList>
    </citation>
    <scope>NUCLEOTIDE SEQUENCE [LARGE SCALE GENOMIC DNA]</scope>
    <source>
        <strain evidence="1 2">W9323</strain>
    </source>
</reference>
<dbReference type="EMBL" id="CP048104">
    <property type="protein sequence ID" value="QKG84047.1"/>
    <property type="molecule type" value="Genomic_DNA"/>
</dbReference>
<dbReference type="Proteomes" id="UP000503088">
    <property type="component" value="Chromosome"/>
</dbReference>
<dbReference type="AlphaFoldDB" id="A0A7D3XPP3"/>
<protein>
    <submittedName>
        <fullName evidence="1">DNA alkylation repair protein</fullName>
    </submittedName>
</protein>
<sequence length="83" mass="9458">MEVPYQCPTCGTNRTRFNLIKQVVLPVKKDPHTGEVMEHLDDTDPFQVPYRGEAYRIQCGVCGQVETEERFIKTAQRGSEPTS</sequence>
<dbReference type="RefSeq" id="WP_173221362.1">
    <property type="nucleotide sequence ID" value="NZ_CP048104.1"/>
</dbReference>
<keyword evidence="2" id="KW-1185">Reference proteome</keyword>
<name>A0A7D3XPP3_9BACL</name>
<dbReference type="KEGG" id="kpul:GXN76_05875"/>
<evidence type="ECO:0000313" key="2">
    <source>
        <dbReference type="Proteomes" id="UP000503088"/>
    </source>
</evidence>
<evidence type="ECO:0000313" key="1">
    <source>
        <dbReference type="EMBL" id="QKG84047.1"/>
    </source>
</evidence>
<accession>A0A7D3XPP3</accession>
<proteinExistence type="predicted"/>